<evidence type="ECO:0000259" key="2">
    <source>
        <dbReference type="Pfam" id="PF01619"/>
    </source>
</evidence>
<organism evidence="3 4">
    <name type="scientific">Effusibacillus dendaii</name>
    <dbReference type="NCBI Taxonomy" id="2743772"/>
    <lineage>
        <taxon>Bacteria</taxon>
        <taxon>Bacillati</taxon>
        <taxon>Bacillota</taxon>
        <taxon>Bacilli</taxon>
        <taxon>Bacillales</taxon>
        <taxon>Alicyclobacillaceae</taxon>
        <taxon>Effusibacillus</taxon>
    </lineage>
</organism>
<dbReference type="RefSeq" id="WP_226375381.1">
    <property type="nucleotide sequence ID" value="NZ_AP023366.1"/>
</dbReference>
<sequence length="270" mass="29913">MESILRNLLIFLSKNRLAKRLAEKFGLRLGADRFVAGLTIETAIEAALRLNRSGIEATLDHLGEFVQTEREVIQSAKSCIATMEAIKSAGVQSYLSVKLTQLGLDVDPILCERLMHRILQCAQELNVFVRIDMEDYAHNQATIDLFKQLLMKYGETIGLVLQAYLYKTLTDLSGLTPFSPNIRFVKGAYKESKSVAFANKSDVDRNLVNLIETYLANGNYAAIGRTPGQPCICSKIAVSQVIPLRFDGSTICLISVSTIRGGDFDDRVSQ</sequence>
<dbReference type="PANTHER" id="PTHR13914:SF0">
    <property type="entry name" value="PROLINE DEHYDROGENASE 1, MITOCHONDRIAL"/>
    <property type="match status" value="1"/>
</dbReference>
<dbReference type="EMBL" id="AP023366">
    <property type="protein sequence ID" value="BCJ86644.1"/>
    <property type="molecule type" value="Genomic_DNA"/>
</dbReference>
<name>A0A7I8D946_9BACL</name>
<dbReference type="GO" id="GO:0006562">
    <property type="term" value="P:L-proline catabolic process"/>
    <property type="evidence" value="ECO:0007669"/>
    <property type="project" value="InterPro"/>
</dbReference>
<gene>
    <name evidence="3" type="ORF">skT53_16290</name>
</gene>
<dbReference type="AlphaFoldDB" id="A0A7I8D946"/>
<evidence type="ECO:0000313" key="3">
    <source>
        <dbReference type="EMBL" id="BCJ86644.1"/>
    </source>
</evidence>
<dbReference type="PANTHER" id="PTHR13914">
    <property type="entry name" value="PROLINE OXIDASE"/>
    <property type="match status" value="1"/>
</dbReference>
<dbReference type="GO" id="GO:0004657">
    <property type="term" value="F:proline dehydrogenase activity"/>
    <property type="evidence" value="ECO:0007669"/>
    <property type="project" value="InterPro"/>
</dbReference>
<dbReference type="InterPro" id="IPR015659">
    <property type="entry name" value="Proline_oxidase"/>
</dbReference>
<keyword evidence="4" id="KW-1185">Reference proteome</keyword>
<dbReference type="InterPro" id="IPR002872">
    <property type="entry name" value="Proline_DH_dom"/>
</dbReference>
<feature type="domain" description="Proline dehydrogenase" evidence="2">
    <location>
        <begin position="44"/>
        <end position="193"/>
    </location>
</feature>
<dbReference type="InterPro" id="IPR029041">
    <property type="entry name" value="FAD-linked_oxidoreductase-like"/>
</dbReference>
<dbReference type="Pfam" id="PF01619">
    <property type="entry name" value="Pro_dh"/>
    <property type="match status" value="1"/>
</dbReference>
<dbReference type="Proteomes" id="UP000593802">
    <property type="component" value="Chromosome"/>
</dbReference>
<evidence type="ECO:0000256" key="1">
    <source>
        <dbReference type="ARBA" id="ARBA00023002"/>
    </source>
</evidence>
<keyword evidence="1" id="KW-0560">Oxidoreductase</keyword>
<dbReference type="KEGG" id="eff:skT53_16290"/>
<dbReference type="SUPFAM" id="SSF51730">
    <property type="entry name" value="FAD-linked oxidoreductase"/>
    <property type="match status" value="1"/>
</dbReference>
<dbReference type="Gene3D" id="3.20.20.220">
    <property type="match status" value="1"/>
</dbReference>
<reference evidence="3 4" key="1">
    <citation type="submission" date="2020-08" db="EMBL/GenBank/DDBJ databases">
        <title>Complete Genome Sequence of Effusibacillus dendaii Strain skT53, Isolated from Farmland soil.</title>
        <authorList>
            <person name="Konishi T."/>
            <person name="Kawasaki H."/>
        </authorList>
    </citation>
    <scope>NUCLEOTIDE SEQUENCE [LARGE SCALE GENOMIC DNA]</scope>
    <source>
        <strain evidence="4">skT53</strain>
    </source>
</reference>
<evidence type="ECO:0000313" key="4">
    <source>
        <dbReference type="Proteomes" id="UP000593802"/>
    </source>
</evidence>
<proteinExistence type="predicted"/>
<accession>A0A7I8D946</accession>
<protein>
    <recommendedName>
        <fullName evidence="2">Proline dehydrogenase domain-containing protein</fullName>
    </recommendedName>
</protein>